<dbReference type="AlphaFoldDB" id="A0A2P5BNN5"/>
<feature type="compositionally biased region" description="Pro residues" evidence="1">
    <location>
        <begin position="14"/>
        <end position="30"/>
    </location>
</feature>
<feature type="region of interest" description="Disordered" evidence="1">
    <location>
        <begin position="1"/>
        <end position="87"/>
    </location>
</feature>
<feature type="compositionally biased region" description="Polar residues" evidence="1">
    <location>
        <begin position="69"/>
        <end position="87"/>
    </location>
</feature>
<dbReference type="Proteomes" id="UP000237000">
    <property type="component" value="Unassembled WGS sequence"/>
</dbReference>
<feature type="compositionally biased region" description="Low complexity" evidence="1">
    <location>
        <begin position="1"/>
        <end position="13"/>
    </location>
</feature>
<reference evidence="3" key="1">
    <citation type="submission" date="2016-06" db="EMBL/GenBank/DDBJ databases">
        <title>Parallel loss of symbiosis genes in relatives of nitrogen-fixing non-legume Parasponia.</title>
        <authorList>
            <person name="Van Velzen R."/>
            <person name="Holmer R."/>
            <person name="Bu F."/>
            <person name="Rutten L."/>
            <person name="Van Zeijl A."/>
            <person name="Liu W."/>
            <person name="Santuari L."/>
            <person name="Cao Q."/>
            <person name="Sharma T."/>
            <person name="Shen D."/>
            <person name="Roswanjaya Y."/>
            <person name="Wardhani T."/>
            <person name="Kalhor M.S."/>
            <person name="Jansen J."/>
            <person name="Van den Hoogen J."/>
            <person name="Gungor B."/>
            <person name="Hartog M."/>
            <person name="Hontelez J."/>
            <person name="Verver J."/>
            <person name="Yang W.-C."/>
            <person name="Schijlen E."/>
            <person name="Repin R."/>
            <person name="Schilthuizen M."/>
            <person name="Schranz E."/>
            <person name="Heidstra R."/>
            <person name="Miyata K."/>
            <person name="Fedorova E."/>
            <person name="Kohlen W."/>
            <person name="Bisseling T."/>
            <person name="Smit S."/>
            <person name="Geurts R."/>
        </authorList>
    </citation>
    <scope>NUCLEOTIDE SEQUENCE [LARGE SCALE GENOMIC DNA]</scope>
    <source>
        <strain evidence="3">cv. RG33-2</strain>
    </source>
</reference>
<dbReference type="InParanoid" id="A0A2P5BNN5"/>
<keyword evidence="3" id="KW-1185">Reference proteome</keyword>
<gene>
    <name evidence="2" type="ORF">TorRG33x02_314590</name>
</gene>
<feature type="compositionally biased region" description="Polar residues" evidence="1">
    <location>
        <begin position="31"/>
        <end position="41"/>
    </location>
</feature>
<proteinExistence type="predicted"/>
<evidence type="ECO:0000256" key="1">
    <source>
        <dbReference type="SAM" id="MobiDB-lite"/>
    </source>
</evidence>
<name>A0A2P5BNN5_TREOI</name>
<comment type="caution">
    <text evidence="2">The sequence shown here is derived from an EMBL/GenBank/DDBJ whole genome shotgun (WGS) entry which is preliminary data.</text>
</comment>
<feature type="compositionally biased region" description="Basic residues" evidence="1">
    <location>
        <begin position="53"/>
        <end position="64"/>
    </location>
</feature>
<dbReference type="EMBL" id="JXTC01000486">
    <property type="protein sequence ID" value="PON50411.1"/>
    <property type="molecule type" value="Genomic_DNA"/>
</dbReference>
<evidence type="ECO:0000313" key="2">
    <source>
        <dbReference type="EMBL" id="PON50411.1"/>
    </source>
</evidence>
<accession>A0A2P5BNN5</accession>
<sequence length="87" mass="9494">MAITCPISRHSSPNPSPPNLHFPSPLPPSAQSPRLESQSGNPVAPPPKNDLKSRRRNRQRKTPRRPPASWTNALIDNLASKSCPNGN</sequence>
<evidence type="ECO:0000313" key="3">
    <source>
        <dbReference type="Proteomes" id="UP000237000"/>
    </source>
</evidence>
<protein>
    <submittedName>
        <fullName evidence="2">Uncharacterized protein</fullName>
    </submittedName>
</protein>
<organism evidence="2 3">
    <name type="scientific">Trema orientale</name>
    <name type="common">Charcoal tree</name>
    <name type="synonym">Celtis orientalis</name>
    <dbReference type="NCBI Taxonomy" id="63057"/>
    <lineage>
        <taxon>Eukaryota</taxon>
        <taxon>Viridiplantae</taxon>
        <taxon>Streptophyta</taxon>
        <taxon>Embryophyta</taxon>
        <taxon>Tracheophyta</taxon>
        <taxon>Spermatophyta</taxon>
        <taxon>Magnoliopsida</taxon>
        <taxon>eudicotyledons</taxon>
        <taxon>Gunneridae</taxon>
        <taxon>Pentapetalae</taxon>
        <taxon>rosids</taxon>
        <taxon>fabids</taxon>
        <taxon>Rosales</taxon>
        <taxon>Cannabaceae</taxon>
        <taxon>Trema</taxon>
    </lineage>
</organism>